<evidence type="ECO:0000313" key="2">
    <source>
        <dbReference type="Proteomes" id="UP000009328"/>
    </source>
</evidence>
<comment type="caution">
    <text evidence="1">The sequence shown here is derived from an EMBL/GenBank/DDBJ whole genome shotgun (WGS) entry which is preliminary data.</text>
</comment>
<accession>K0KJB4</accession>
<dbReference type="Proteomes" id="UP000009328">
    <property type="component" value="Unassembled WGS sequence"/>
</dbReference>
<dbReference type="Pfam" id="PF07247">
    <property type="entry name" value="AATase"/>
    <property type="match status" value="1"/>
</dbReference>
<keyword evidence="1" id="KW-0012">Acyltransferase</keyword>
<reference evidence="1 2" key="1">
    <citation type="journal article" date="2012" name="Eukaryot. Cell">
        <title>Draft genome sequence of Wickerhamomyces ciferrii NRRL Y-1031 F-60-10.</title>
        <authorList>
            <person name="Schneider J."/>
            <person name="Andrea H."/>
            <person name="Blom J."/>
            <person name="Jaenicke S."/>
            <person name="Ruckert C."/>
            <person name="Schorsch C."/>
            <person name="Szczepanowski R."/>
            <person name="Farwick M."/>
            <person name="Goesmann A."/>
            <person name="Puhler A."/>
            <person name="Schaffer S."/>
            <person name="Tauch A."/>
            <person name="Kohler T."/>
            <person name="Brinkrolf K."/>
        </authorList>
    </citation>
    <scope>NUCLEOTIDE SEQUENCE [LARGE SCALE GENOMIC DNA]</scope>
    <source>
        <strain evidence="2">ATCC 14091 / BCRC 22168 / CBS 111 / JCM 3599 / NBRC 0793 / NRRL Y-1031 F-60-10</strain>
    </source>
</reference>
<keyword evidence="1" id="KW-0808">Transferase</keyword>
<dbReference type="EMBL" id="CAIF01000013">
    <property type="protein sequence ID" value="CCH41198.1"/>
    <property type="molecule type" value="Genomic_DNA"/>
</dbReference>
<dbReference type="GO" id="GO:0008080">
    <property type="term" value="F:N-acetyltransferase activity"/>
    <property type="evidence" value="ECO:0007669"/>
    <property type="project" value="TreeGrafter"/>
</dbReference>
<dbReference type="PANTHER" id="PTHR28037">
    <property type="entry name" value="ALCOHOL O-ACETYLTRANSFERASE 1-RELATED"/>
    <property type="match status" value="1"/>
</dbReference>
<dbReference type="HOGENOM" id="CLU_043707_0_0_1"/>
<gene>
    <name evidence="1" type="ORF">BN7_735</name>
</gene>
<keyword evidence="2" id="KW-1185">Reference proteome</keyword>
<name>K0KJB4_WICCF</name>
<dbReference type="AlphaFoldDB" id="K0KJB4"/>
<dbReference type="InterPro" id="IPR010828">
    <property type="entry name" value="Atf2/Sli1-like"/>
</dbReference>
<sequence length="489" mass="56613">MSTMSTTISSNIIDQDQLQDQINNGHARRMGDMENYFGLLQRQKLFKTFAVLVKFNQKINYNDILKKSLRDLFLKYPILACSILDTDYSDLTKPNPIHDYIYTLPKIQLNDILYELPQHIKDSKDDNETLLSKINDIALPYAQGNTLWKLAILDDYTMVYLSNHCLSDGITGKNVIQDLSNLFEQYLKEPIVSSGLNKDIINYALDKHQMNKLPVPLDSLVSYKPPISYFFEFGYNLMVFKFLSFKKNVVQRDDKHIYKILNIPANHVSNIKKQLLNHHQSGASDEKLTITPFIETSWLNAQYKAGLFKDTWFGLSDVTIPCDARKYLPSDIDNDEFKFGSNVGASHKFFHPVKKFNLENLKYHNEYSKYLFKTKRYLYDLGMMSLNQIQQFKNLDQLIIDSYIGQPRGNTLISNIGIINDSNNGELKVENCYFAQHSRNVFNFYLCVSSCKNGGINILITMVENTTSKENFEEIVEKFHENLLNSDKL</sequence>
<evidence type="ECO:0000313" key="1">
    <source>
        <dbReference type="EMBL" id="CCH41198.1"/>
    </source>
</evidence>
<dbReference type="PANTHER" id="PTHR28037:SF1">
    <property type="entry name" value="ALCOHOL O-ACETYLTRANSFERASE 1-RELATED"/>
    <property type="match status" value="1"/>
</dbReference>
<dbReference type="FunCoup" id="K0KJB4">
    <property type="interactions" value="52"/>
</dbReference>
<protein>
    <submittedName>
        <fullName evidence="1">Alcohol O-acetyltransferase 1</fullName>
        <ecNumber evidence="1">2.3.1.84</ecNumber>
    </submittedName>
</protein>
<dbReference type="GO" id="GO:0004026">
    <property type="term" value="F:alcohol O-acetyltransferase activity"/>
    <property type="evidence" value="ECO:0007669"/>
    <property type="project" value="UniProtKB-EC"/>
</dbReference>
<dbReference type="InterPro" id="IPR052058">
    <property type="entry name" value="Alcohol_O-acetyltransferase"/>
</dbReference>
<dbReference type="STRING" id="1206466.K0KJB4"/>
<dbReference type="eggNOG" id="ENOG502QTAU">
    <property type="taxonomic scope" value="Eukaryota"/>
</dbReference>
<dbReference type="InParanoid" id="K0KJB4"/>
<proteinExistence type="predicted"/>
<dbReference type="EC" id="2.3.1.84" evidence="1"/>
<organism evidence="1 2">
    <name type="scientific">Wickerhamomyces ciferrii (strain ATCC 14091 / BCRC 22168 / CBS 111 / JCM 3599 / NBRC 0793 / NRRL Y-1031 F-60-10)</name>
    <name type="common">Yeast</name>
    <name type="synonym">Pichia ciferrii</name>
    <dbReference type="NCBI Taxonomy" id="1206466"/>
    <lineage>
        <taxon>Eukaryota</taxon>
        <taxon>Fungi</taxon>
        <taxon>Dikarya</taxon>
        <taxon>Ascomycota</taxon>
        <taxon>Saccharomycotina</taxon>
        <taxon>Saccharomycetes</taxon>
        <taxon>Phaffomycetales</taxon>
        <taxon>Wickerhamomycetaceae</taxon>
        <taxon>Wickerhamomyces</taxon>
    </lineage>
</organism>